<dbReference type="Pfam" id="PF13977">
    <property type="entry name" value="TetR_C_6"/>
    <property type="match status" value="1"/>
</dbReference>
<dbReference type="InterPro" id="IPR036271">
    <property type="entry name" value="Tet_transcr_reg_TetR-rel_C_sf"/>
</dbReference>
<gene>
    <name evidence="7" type="ORF">A6A40_00715</name>
</gene>
<feature type="DNA-binding region" description="H-T-H motif" evidence="5">
    <location>
        <begin position="124"/>
        <end position="143"/>
    </location>
</feature>
<dbReference type="AlphaFoldDB" id="A0A160JD01"/>
<dbReference type="KEGG" id="ahu:A6A40_00715"/>
<sequence length="293" mass="32368">MATGGKGCVGKHGGLSSARDAGLCPGRLVTHQTGVPDKIGIAACPDGLSRMRRRRLGSYPIFPHETRLNVHSRMPTLIPICSVGHWGAGAMRERRTEPKADMRRRQVVDAAAECFRREGFHGTSIARISQIAGMSPGHIYHYFDSKETIVEALVKQEEGDFAELLQLLAEDTEVDFLDAMFRQMDELLDRILKPQRVALMLEIAAEAARNPRIASILQESDRRLSQRFAALAGARGETAIAAVDDPDSRARLEILALLLSGLTLRSVHVPEIDRQRIVRSIKAILAIVWRPTV</sequence>
<evidence type="ECO:0000256" key="5">
    <source>
        <dbReference type="PROSITE-ProRule" id="PRU00335"/>
    </source>
</evidence>
<evidence type="ECO:0000256" key="2">
    <source>
        <dbReference type="ARBA" id="ARBA00023015"/>
    </source>
</evidence>
<dbReference type="STRING" id="1226968.A6A40_00715"/>
<feature type="domain" description="HTH tetR-type" evidence="6">
    <location>
        <begin position="101"/>
        <end position="161"/>
    </location>
</feature>
<dbReference type="InterPro" id="IPR001647">
    <property type="entry name" value="HTH_TetR"/>
</dbReference>
<dbReference type="PANTHER" id="PTHR30055">
    <property type="entry name" value="HTH-TYPE TRANSCRIPTIONAL REGULATOR RUTR"/>
    <property type="match status" value="1"/>
</dbReference>
<dbReference type="GO" id="GO:0000976">
    <property type="term" value="F:transcription cis-regulatory region binding"/>
    <property type="evidence" value="ECO:0007669"/>
    <property type="project" value="TreeGrafter"/>
</dbReference>
<dbReference type="Gene3D" id="1.10.357.10">
    <property type="entry name" value="Tetracycline Repressor, domain 2"/>
    <property type="match status" value="1"/>
</dbReference>
<evidence type="ECO:0000256" key="1">
    <source>
        <dbReference type="ARBA" id="ARBA00022491"/>
    </source>
</evidence>
<evidence type="ECO:0000313" key="8">
    <source>
        <dbReference type="Proteomes" id="UP000077405"/>
    </source>
</evidence>
<dbReference type="InterPro" id="IPR009057">
    <property type="entry name" value="Homeodomain-like_sf"/>
</dbReference>
<dbReference type="PANTHER" id="PTHR30055:SF234">
    <property type="entry name" value="HTH-TYPE TRANSCRIPTIONAL REGULATOR BETI"/>
    <property type="match status" value="1"/>
</dbReference>
<name>A0A160JD01_9PROT</name>
<proteinExistence type="predicted"/>
<evidence type="ECO:0000259" key="6">
    <source>
        <dbReference type="PROSITE" id="PS50977"/>
    </source>
</evidence>
<keyword evidence="8" id="KW-1185">Reference proteome</keyword>
<dbReference type="GO" id="GO:0003700">
    <property type="term" value="F:DNA-binding transcription factor activity"/>
    <property type="evidence" value="ECO:0007669"/>
    <property type="project" value="TreeGrafter"/>
</dbReference>
<dbReference type="Proteomes" id="UP000077405">
    <property type="component" value="Chromosome"/>
</dbReference>
<dbReference type="Pfam" id="PF00440">
    <property type="entry name" value="TetR_N"/>
    <property type="match status" value="1"/>
</dbReference>
<dbReference type="InterPro" id="IPR039538">
    <property type="entry name" value="BetI_C"/>
</dbReference>
<organism evidence="7 8">
    <name type="scientific">Azospirillum humicireducens</name>
    <dbReference type="NCBI Taxonomy" id="1226968"/>
    <lineage>
        <taxon>Bacteria</taxon>
        <taxon>Pseudomonadati</taxon>
        <taxon>Pseudomonadota</taxon>
        <taxon>Alphaproteobacteria</taxon>
        <taxon>Rhodospirillales</taxon>
        <taxon>Azospirillaceae</taxon>
        <taxon>Azospirillum</taxon>
    </lineage>
</organism>
<dbReference type="PROSITE" id="PS50977">
    <property type="entry name" value="HTH_TETR_2"/>
    <property type="match status" value="1"/>
</dbReference>
<keyword evidence="1" id="KW-0678">Repressor</keyword>
<evidence type="ECO:0000256" key="3">
    <source>
        <dbReference type="ARBA" id="ARBA00023125"/>
    </source>
</evidence>
<keyword evidence="3 5" id="KW-0238">DNA-binding</keyword>
<dbReference type="PRINTS" id="PR00455">
    <property type="entry name" value="HTHTETR"/>
</dbReference>
<dbReference type="InterPro" id="IPR050109">
    <property type="entry name" value="HTH-type_TetR-like_transc_reg"/>
</dbReference>
<keyword evidence="2" id="KW-0805">Transcription regulation</keyword>
<evidence type="ECO:0000313" key="7">
    <source>
        <dbReference type="EMBL" id="ANC90549.2"/>
    </source>
</evidence>
<evidence type="ECO:0000256" key="4">
    <source>
        <dbReference type="ARBA" id="ARBA00023163"/>
    </source>
</evidence>
<reference evidence="7 8" key="1">
    <citation type="journal article" date="2013" name="Int. J. Syst. Evol. Microbiol.">
        <title>Azospirillum humicireducens sp. nov., a nitrogen-fixing bacterium isolated from a microbial fuel cell.</title>
        <authorList>
            <person name="Zhou S."/>
            <person name="Han L."/>
            <person name="Wang Y."/>
            <person name="Yang G."/>
            <person name="Zhuang L."/>
            <person name="Hu P."/>
        </authorList>
    </citation>
    <scope>NUCLEOTIDE SEQUENCE [LARGE SCALE GENOMIC DNA]</scope>
    <source>
        <strain evidence="7 8">SgZ-5</strain>
    </source>
</reference>
<dbReference type="EMBL" id="CP015285">
    <property type="protein sequence ID" value="ANC90549.2"/>
    <property type="molecule type" value="Genomic_DNA"/>
</dbReference>
<keyword evidence="4" id="KW-0804">Transcription</keyword>
<protein>
    <submittedName>
        <fullName evidence="7">TetR/AcrR family transcriptional regulator</fullName>
    </submittedName>
</protein>
<dbReference type="SUPFAM" id="SSF46689">
    <property type="entry name" value="Homeodomain-like"/>
    <property type="match status" value="1"/>
</dbReference>
<dbReference type="SUPFAM" id="SSF48498">
    <property type="entry name" value="Tetracyclin repressor-like, C-terminal domain"/>
    <property type="match status" value="1"/>
</dbReference>
<accession>A0A160JD01</accession>